<dbReference type="VEuPathDB" id="FungiDB:RhiirA1_466533"/>
<sequence length="103" mass="12068">MAKNDTKNTQICLEKAQNVLCNFIEEVFITLLEVVLECLIKTSSTGVYQSLQDRFDSEMLNYLSKDFFDSFIDAHMKTRTFDANSFMNLIFLFMEFYDTLELS</sequence>
<dbReference type="Proteomes" id="UP000684084">
    <property type="component" value="Unassembled WGS sequence"/>
</dbReference>
<reference evidence="3 4" key="3">
    <citation type="submission" date="2017-10" db="EMBL/GenBank/DDBJ databases">
        <title>Extensive intraspecific genome diversity in a model arbuscular mycorrhizal fungus.</title>
        <authorList>
            <person name="Chen E.C.H."/>
            <person name="Morin E."/>
            <person name="Baudet D."/>
            <person name="Noel J."/>
            <person name="Ndikumana S."/>
            <person name="Charron P."/>
            <person name="St-Onge C."/>
            <person name="Giorgi J."/>
            <person name="Grigoriev I.V."/>
            <person name="Roux C."/>
            <person name="Martin F.M."/>
            <person name="Corradi N."/>
        </authorList>
    </citation>
    <scope>NUCLEOTIDE SEQUENCE [LARGE SCALE GENOMIC DNA]</scope>
    <source>
        <strain evidence="3 4">A1</strain>
    </source>
</reference>
<comment type="caution">
    <text evidence="3">The sequence shown here is derived from an EMBL/GenBank/DDBJ whole genome shotgun (WGS) entry which is preliminary data.</text>
</comment>
<protein>
    <submittedName>
        <fullName evidence="3">Uncharacterized protein</fullName>
    </submittedName>
</protein>
<accession>A0A2I1EN38</accession>
<dbReference type="AlphaFoldDB" id="A0A2I1EN38"/>
<dbReference type="EMBL" id="CAGKOT010000039">
    <property type="protein sequence ID" value="CAB5378958.1"/>
    <property type="molecule type" value="Genomic_DNA"/>
</dbReference>
<reference evidence="1" key="5">
    <citation type="submission" date="2020-05" db="EMBL/GenBank/DDBJ databases">
        <authorList>
            <person name="Rincon C."/>
            <person name="Sanders R I."/>
            <person name="Robbins C."/>
            <person name="Chaturvedi A."/>
        </authorList>
    </citation>
    <scope>NUCLEOTIDE SEQUENCE</scope>
    <source>
        <strain evidence="1">CHB12</strain>
    </source>
</reference>
<reference evidence="2 5" key="2">
    <citation type="submission" date="2017-09" db="EMBL/GenBank/DDBJ databases">
        <title>Extensive intraspecific genome diversity in a model arbuscular mycorrhizal fungus.</title>
        <authorList>
            <person name="Chen E.C."/>
            <person name="Morin E."/>
            <person name="Beaudet D."/>
            <person name="Noel J."/>
            <person name="Ndikumana S."/>
            <person name="Charron P."/>
            <person name="St-Onge C."/>
            <person name="Giorgi J."/>
            <person name="Grigoriev I.V."/>
            <person name="Roux C."/>
            <person name="Martin F.M."/>
            <person name="Corradi N."/>
        </authorList>
    </citation>
    <scope>NUCLEOTIDE SEQUENCE [LARGE SCALE GENOMIC DNA]</scope>
    <source>
        <strain evidence="2 5">A5</strain>
    </source>
</reference>
<proteinExistence type="predicted"/>
<evidence type="ECO:0000313" key="4">
    <source>
        <dbReference type="Proteomes" id="UP000232688"/>
    </source>
</evidence>
<dbReference type="EMBL" id="LLXH01000985">
    <property type="protein sequence ID" value="PKC61455.1"/>
    <property type="molecule type" value="Genomic_DNA"/>
</dbReference>
<gene>
    <name evidence="1" type="ORF">CHRIB12_LOCUS16445</name>
    <name evidence="3" type="ORF">RhiirA1_466533</name>
    <name evidence="2" type="ORF">RhiirA5_413186</name>
</gene>
<evidence type="ECO:0000313" key="3">
    <source>
        <dbReference type="EMBL" id="PKC61455.1"/>
    </source>
</evidence>
<dbReference type="EMBL" id="LLXJ01000313">
    <property type="protein sequence ID" value="PKC11381.1"/>
    <property type="molecule type" value="Genomic_DNA"/>
</dbReference>
<evidence type="ECO:0000313" key="2">
    <source>
        <dbReference type="EMBL" id="PKC11381.1"/>
    </source>
</evidence>
<dbReference type="VEuPathDB" id="FungiDB:FUN_000715"/>
<dbReference type="Proteomes" id="UP000232688">
    <property type="component" value="Unassembled WGS sequence"/>
</dbReference>
<name>A0A2I1EN38_9GLOM</name>
<dbReference type="OrthoDB" id="2317966at2759"/>
<evidence type="ECO:0000313" key="1">
    <source>
        <dbReference type="EMBL" id="CAB5378958.1"/>
    </source>
</evidence>
<evidence type="ECO:0000313" key="5">
    <source>
        <dbReference type="Proteomes" id="UP000232722"/>
    </source>
</evidence>
<organism evidence="3 4">
    <name type="scientific">Rhizophagus irregularis</name>
    <dbReference type="NCBI Taxonomy" id="588596"/>
    <lineage>
        <taxon>Eukaryota</taxon>
        <taxon>Fungi</taxon>
        <taxon>Fungi incertae sedis</taxon>
        <taxon>Mucoromycota</taxon>
        <taxon>Glomeromycotina</taxon>
        <taxon>Glomeromycetes</taxon>
        <taxon>Glomerales</taxon>
        <taxon>Glomeraceae</taxon>
        <taxon>Rhizophagus</taxon>
    </lineage>
</organism>
<reference evidence="2 5" key="1">
    <citation type="submission" date="2016-04" db="EMBL/GenBank/DDBJ databases">
        <title>Genome analyses suggest a sexual origin of heterokaryosis in a supposedly ancient asexual fungus.</title>
        <authorList>
            <person name="Ropars J."/>
            <person name="Sedzielewska K."/>
            <person name="Noel J."/>
            <person name="Charron P."/>
            <person name="Farinelli L."/>
            <person name="Marton T."/>
            <person name="Kruger M."/>
            <person name="Pelin A."/>
            <person name="Brachmann A."/>
            <person name="Corradi N."/>
        </authorList>
    </citation>
    <scope>NUCLEOTIDE SEQUENCE [LARGE SCALE GENOMIC DNA]</scope>
    <source>
        <strain evidence="2 5">A5</strain>
    </source>
</reference>
<reference evidence="3 4" key="4">
    <citation type="submission" date="2017-10" db="EMBL/GenBank/DDBJ databases">
        <title>Genome analyses suggest a sexual origin of heterokaryosis in a supposedly ancient asexual fungus.</title>
        <authorList>
            <person name="Corradi N."/>
            <person name="Sedzielewska K."/>
            <person name="Noel J."/>
            <person name="Charron P."/>
            <person name="Farinelli L."/>
            <person name="Marton T."/>
            <person name="Kruger M."/>
            <person name="Pelin A."/>
            <person name="Brachmann A."/>
            <person name="Corradi N."/>
        </authorList>
    </citation>
    <scope>NUCLEOTIDE SEQUENCE [LARGE SCALE GENOMIC DNA]</scope>
    <source>
        <strain evidence="3 4">A1</strain>
    </source>
</reference>
<dbReference type="Proteomes" id="UP000232722">
    <property type="component" value="Unassembled WGS sequence"/>
</dbReference>